<accession>A0AAW0SVZ2</accession>
<reference evidence="5 6" key="1">
    <citation type="submission" date="2023-03" db="EMBL/GenBank/DDBJ databases">
        <title>High-quality genome of Scylla paramamosain provides insights in environmental adaptation.</title>
        <authorList>
            <person name="Zhang L."/>
        </authorList>
    </citation>
    <scope>NUCLEOTIDE SEQUENCE [LARGE SCALE GENOMIC DNA]</scope>
    <source>
        <strain evidence="5">LZ_2023a</strain>
        <tissue evidence="5">Muscle</tissue>
    </source>
</reference>
<dbReference type="InterPro" id="IPR002656">
    <property type="entry name" value="Acyl_transf_3_dom"/>
</dbReference>
<feature type="transmembrane region" description="Helical" evidence="2">
    <location>
        <begin position="589"/>
        <end position="612"/>
    </location>
</feature>
<feature type="transmembrane region" description="Helical" evidence="2">
    <location>
        <begin position="345"/>
        <end position="365"/>
    </location>
</feature>
<keyword evidence="2" id="KW-1133">Transmembrane helix</keyword>
<feature type="domain" description="Nose resistant-to-fluoxetine protein N-terminal" evidence="4">
    <location>
        <begin position="50"/>
        <end position="226"/>
    </location>
</feature>
<dbReference type="PANTHER" id="PTHR11161">
    <property type="entry name" value="O-ACYLTRANSFERASE"/>
    <property type="match status" value="1"/>
</dbReference>
<dbReference type="Pfam" id="PF20146">
    <property type="entry name" value="NRF"/>
    <property type="match status" value="1"/>
</dbReference>
<feature type="transmembrane region" description="Helical" evidence="2">
    <location>
        <begin position="624"/>
        <end position="644"/>
    </location>
</feature>
<gene>
    <name evidence="5" type="ORF">O3P69_019118</name>
</gene>
<dbReference type="EMBL" id="JARAKH010000043">
    <property type="protein sequence ID" value="KAK8379074.1"/>
    <property type="molecule type" value="Genomic_DNA"/>
</dbReference>
<dbReference type="AlphaFoldDB" id="A0AAW0SVZ2"/>
<feature type="transmembrane region" description="Helical" evidence="2">
    <location>
        <begin position="454"/>
        <end position="470"/>
    </location>
</feature>
<dbReference type="GO" id="GO:0016747">
    <property type="term" value="F:acyltransferase activity, transferring groups other than amino-acyl groups"/>
    <property type="evidence" value="ECO:0007669"/>
    <property type="project" value="InterPro"/>
</dbReference>
<keyword evidence="2" id="KW-0472">Membrane</keyword>
<feature type="signal peptide" evidence="3">
    <location>
        <begin position="1"/>
        <end position="19"/>
    </location>
</feature>
<keyword evidence="6" id="KW-1185">Reference proteome</keyword>
<feature type="transmembrane region" description="Helical" evidence="2">
    <location>
        <begin position="234"/>
        <end position="257"/>
    </location>
</feature>
<evidence type="ECO:0000259" key="4">
    <source>
        <dbReference type="SMART" id="SM00703"/>
    </source>
</evidence>
<dbReference type="InterPro" id="IPR052728">
    <property type="entry name" value="O2_lipid_transport_reg"/>
</dbReference>
<feature type="transmembrane region" description="Helical" evidence="2">
    <location>
        <begin position="656"/>
        <end position="678"/>
    </location>
</feature>
<evidence type="ECO:0000256" key="3">
    <source>
        <dbReference type="SAM" id="SignalP"/>
    </source>
</evidence>
<protein>
    <recommendedName>
        <fullName evidence="4">Nose resistant-to-fluoxetine protein N-terminal domain-containing protein</fullName>
    </recommendedName>
</protein>
<keyword evidence="3" id="KW-0732">Signal</keyword>
<feature type="chain" id="PRO_5043362490" description="Nose resistant-to-fluoxetine protein N-terminal domain-containing protein" evidence="3">
    <location>
        <begin position="20"/>
        <end position="750"/>
    </location>
</feature>
<sequence length="750" mass="82927">MLWGVLLVVVVVFVAGTDAESLLHEGGANHVRQAARDVGAMHLPLAVSPSSPCGRAMGEMAAALASNSSSTMWAKYMVDSWGKTSDGLYLSNPFSGFYDECVTAASPSGRIKGKFCRIIILDVTENEEGRNTEADPHTQPDPDPAAKYLEYLRHHVGKPDLALLGNLAREPRMDMLPLVMPYGNMLYDTCMPDACTKEDLQSSLIRVFLLRGIYPTVLSCSAQDEEVEFTDADVGFMSLVTFLLGLVTCASVVDIYLEYTAKQHLAKGVLRYLLVFSAYTNLGKILQVNPKASPGNITCLHALRTLSMVWVIWCHQQFTPFLNMANVLLFIESYQNILAQTILNGYPSVDTFFFLSGLLVSYSVLRGARRTNSFNVLLFYVHRFLRLLPPIALTVGLCATVMRFLVGGPIGFLWDFGFYANCQKYWWKDILFLDNLYLNDPVCVGQAWYLGTDTQLYLVAPLIILPLYFLKKFGKAWLFLLTAASAVVPAAIIYQYNLPPTSLNNPLITSEMSNEYMHKIYCPPWTRASPWLVGVWLGYIIYRQGNTRYKMNAVTVTVGWTLATITGLLVVFGMYSYNRVVYGGGHRLAWGAVLAWVVFACHNGYGGLVDGFLSHPVWQPMSRLTYTTYLLAVPVQNILTYNTSQGGAYYFTHLNMIISTVGAVVLTLPLALLLSLLAESPVVGLERILLRPNHNTPRPAPPSEEKAASPPPVNPAFPNGERAEEGTTTTTTTAGFSNPVFTVEEVVKGS</sequence>
<feature type="transmembrane region" description="Helical" evidence="2">
    <location>
        <begin position="525"/>
        <end position="542"/>
    </location>
</feature>
<dbReference type="SMART" id="SM00703">
    <property type="entry name" value="NRF"/>
    <property type="match status" value="1"/>
</dbReference>
<dbReference type="InterPro" id="IPR006621">
    <property type="entry name" value="Nose-resist-to-fluoxetine_N"/>
</dbReference>
<evidence type="ECO:0000313" key="5">
    <source>
        <dbReference type="EMBL" id="KAK8379074.1"/>
    </source>
</evidence>
<name>A0AAW0SVZ2_SCYPA</name>
<organism evidence="5 6">
    <name type="scientific">Scylla paramamosain</name>
    <name type="common">Mud crab</name>
    <dbReference type="NCBI Taxonomy" id="85552"/>
    <lineage>
        <taxon>Eukaryota</taxon>
        <taxon>Metazoa</taxon>
        <taxon>Ecdysozoa</taxon>
        <taxon>Arthropoda</taxon>
        <taxon>Crustacea</taxon>
        <taxon>Multicrustacea</taxon>
        <taxon>Malacostraca</taxon>
        <taxon>Eumalacostraca</taxon>
        <taxon>Eucarida</taxon>
        <taxon>Decapoda</taxon>
        <taxon>Pleocyemata</taxon>
        <taxon>Brachyura</taxon>
        <taxon>Eubrachyura</taxon>
        <taxon>Portunoidea</taxon>
        <taxon>Portunidae</taxon>
        <taxon>Portuninae</taxon>
        <taxon>Scylla</taxon>
    </lineage>
</organism>
<comment type="caution">
    <text evidence="5">The sequence shown here is derived from an EMBL/GenBank/DDBJ whole genome shotgun (WGS) entry which is preliminary data.</text>
</comment>
<dbReference type="Proteomes" id="UP001487740">
    <property type="component" value="Unassembled WGS sequence"/>
</dbReference>
<evidence type="ECO:0000256" key="1">
    <source>
        <dbReference type="SAM" id="MobiDB-lite"/>
    </source>
</evidence>
<dbReference type="PANTHER" id="PTHR11161:SF0">
    <property type="entry name" value="O-ACYLTRANSFERASE LIKE PROTEIN"/>
    <property type="match status" value="1"/>
</dbReference>
<evidence type="ECO:0000313" key="6">
    <source>
        <dbReference type="Proteomes" id="UP001487740"/>
    </source>
</evidence>
<keyword evidence="2" id="KW-0812">Transmembrane</keyword>
<dbReference type="Pfam" id="PF01757">
    <property type="entry name" value="Acyl_transf_3"/>
    <property type="match status" value="1"/>
</dbReference>
<feature type="transmembrane region" description="Helical" evidence="2">
    <location>
        <begin position="477"/>
        <end position="496"/>
    </location>
</feature>
<evidence type="ECO:0000256" key="2">
    <source>
        <dbReference type="SAM" id="Phobius"/>
    </source>
</evidence>
<feature type="region of interest" description="Disordered" evidence="1">
    <location>
        <begin position="693"/>
        <end position="738"/>
    </location>
</feature>
<proteinExistence type="predicted"/>
<feature type="transmembrane region" description="Helical" evidence="2">
    <location>
        <begin position="554"/>
        <end position="577"/>
    </location>
</feature>
<feature type="transmembrane region" description="Helical" evidence="2">
    <location>
        <begin position="385"/>
        <end position="406"/>
    </location>
</feature>